<organism evidence="1 3">
    <name type="scientific">Limulus polyphemus</name>
    <name type="common">Atlantic horseshoe crab</name>
    <dbReference type="NCBI Taxonomy" id="6850"/>
    <lineage>
        <taxon>Eukaryota</taxon>
        <taxon>Metazoa</taxon>
        <taxon>Ecdysozoa</taxon>
        <taxon>Arthropoda</taxon>
        <taxon>Chelicerata</taxon>
        <taxon>Merostomata</taxon>
        <taxon>Xiphosura</taxon>
        <taxon>Limulidae</taxon>
        <taxon>Limulus</taxon>
    </lineage>
</organism>
<dbReference type="Proteomes" id="UP000694941">
    <property type="component" value="Unplaced"/>
</dbReference>
<proteinExistence type="predicted"/>
<evidence type="ECO:0000313" key="3">
    <source>
        <dbReference type="RefSeq" id="XP_022246789.1"/>
    </source>
</evidence>
<reference evidence="2 3" key="1">
    <citation type="submission" date="2025-05" db="UniProtKB">
        <authorList>
            <consortium name="RefSeq"/>
        </authorList>
    </citation>
    <scope>IDENTIFICATION</scope>
    <source>
        <tissue evidence="2 3">Muscle</tissue>
    </source>
</reference>
<sequence>MIGEKVLHIPGITQSDDIERLLTVGGQSINEPQDLDNDRQRVAIGCSENSNKANCRINKESTHRPSKGHSVSKCTPVKEVRTKIRKTARIKKPKTNYQESTKIESMLSANEFEPALSSGMVATMNLLHAKDISSTSTGPVRKVDFNQDLGLFYRAKQQNYNTEELTEINETPDITVNLPFDQADAEEAGVDIFQIIKYLSQLIIKMYHSIS</sequence>
<accession>A0ABM1ST33</accession>
<dbReference type="GeneID" id="111086791"/>
<dbReference type="RefSeq" id="XP_022246789.1">
    <property type="nucleotide sequence ID" value="XM_022391081.1"/>
</dbReference>
<protein>
    <submittedName>
        <fullName evidence="2 3">Uncharacterized protein LOC111086791 isoform X1</fullName>
    </submittedName>
</protein>
<evidence type="ECO:0000313" key="2">
    <source>
        <dbReference type="RefSeq" id="XP_022246788.1"/>
    </source>
</evidence>
<evidence type="ECO:0000313" key="1">
    <source>
        <dbReference type="Proteomes" id="UP000694941"/>
    </source>
</evidence>
<keyword evidence="1" id="KW-1185">Reference proteome</keyword>
<name>A0ABM1ST33_LIMPO</name>
<dbReference type="RefSeq" id="XP_022246788.1">
    <property type="nucleotide sequence ID" value="XM_022391080.1"/>
</dbReference>
<gene>
    <name evidence="2 3" type="primary">LOC111086791</name>
</gene>